<reference evidence="1 2" key="1">
    <citation type="submission" date="2021-06" db="EMBL/GenBank/DDBJ databases">
        <title>Caerostris extrusa draft genome.</title>
        <authorList>
            <person name="Kono N."/>
            <person name="Arakawa K."/>
        </authorList>
    </citation>
    <scope>NUCLEOTIDE SEQUENCE [LARGE SCALE GENOMIC DNA]</scope>
</reference>
<evidence type="ECO:0000313" key="1">
    <source>
        <dbReference type="EMBL" id="GIZ04165.1"/>
    </source>
</evidence>
<proteinExistence type="predicted"/>
<sequence>MCCPLQHVNIVISMTQVNIVSCINCDKYDHIALWRGCIKYPKTPSRDVTGQPTSAARNFASKPIDKKFFFLSPQYLKIN</sequence>
<name>A0AAV4YD67_CAEEX</name>
<dbReference type="Proteomes" id="UP001054945">
    <property type="component" value="Unassembled WGS sequence"/>
</dbReference>
<evidence type="ECO:0000313" key="2">
    <source>
        <dbReference type="Proteomes" id="UP001054945"/>
    </source>
</evidence>
<protein>
    <submittedName>
        <fullName evidence="1">Uncharacterized protein</fullName>
    </submittedName>
</protein>
<dbReference type="EMBL" id="BPLR01019043">
    <property type="protein sequence ID" value="GIZ04165.1"/>
    <property type="molecule type" value="Genomic_DNA"/>
</dbReference>
<comment type="caution">
    <text evidence="1">The sequence shown here is derived from an EMBL/GenBank/DDBJ whole genome shotgun (WGS) entry which is preliminary data.</text>
</comment>
<keyword evidence="2" id="KW-1185">Reference proteome</keyword>
<dbReference type="AlphaFoldDB" id="A0AAV4YD67"/>
<gene>
    <name evidence="1" type="ORF">CEXT_609391</name>
</gene>
<organism evidence="1 2">
    <name type="scientific">Caerostris extrusa</name>
    <name type="common">Bark spider</name>
    <name type="synonym">Caerostris bankana</name>
    <dbReference type="NCBI Taxonomy" id="172846"/>
    <lineage>
        <taxon>Eukaryota</taxon>
        <taxon>Metazoa</taxon>
        <taxon>Ecdysozoa</taxon>
        <taxon>Arthropoda</taxon>
        <taxon>Chelicerata</taxon>
        <taxon>Arachnida</taxon>
        <taxon>Araneae</taxon>
        <taxon>Araneomorphae</taxon>
        <taxon>Entelegynae</taxon>
        <taxon>Araneoidea</taxon>
        <taxon>Araneidae</taxon>
        <taxon>Caerostris</taxon>
    </lineage>
</organism>
<accession>A0AAV4YD67</accession>